<dbReference type="OrthoDB" id="9805576at2"/>
<evidence type="ECO:0000259" key="6">
    <source>
        <dbReference type="Pfam" id="PF02782"/>
    </source>
</evidence>
<dbReference type="Gene3D" id="3.30.420.40">
    <property type="match status" value="2"/>
</dbReference>
<dbReference type="InterPro" id="IPR000577">
    <property type="entry name" value="Carb_kinase_FGGY"/>
</dbReference>
<protein>
    <submittedName>
        <fullName evidence="7">Pentose kinase</fullName>
    </submittedName>
</protein>
<evidence type="ECO:0000256" key="4">
    <source>
        <dbReference type="RuleBase" id="RU003733"/>
    </source>
</evidence>
<evidence type="ECO:0000313" key="7">
    <source>
        <dbReference type="EMBL" id="PSJ61713.1"/>
    </source>
</evidence>
<dbReference type="GO" id="GO:0016773">
    <property type="term" value="F:phosphotransferase activity, alcohol group as acceptor"/>
    <property type="evidence" value="ECO:0007669"/>
    <property type="project" value="InterPro"/>
</dbReference>
<proteinExistence type="inferred from homology"/>
<dbReference type="PIRSF" id="PIRSF000538">
    <property type="entry name" value="GlpK"/>
    <property type="match status" value="1"/>
</dbReference>
<dbReference type="PANTHER" id="PTHR43095">
    <property type="entry name" value="SUGAR KINASE"/>
    <property type="match status" value="1"/>
</dbReference>
<gene>
    <name evidence="7" type="ORF">C7I84_08895</name>
</gene>
<name>A0A2P7SGV2_9HYPH</name>
<dbReference type="EMBL" id="PXYK01000007">
    <property type="protein sequence ID" value="PSJ61713.1"/>
    <property type="molecule type" value="Genomic_DNA"/>
</dbReference>
<dbReference type="AlphaFoldDB" id="A0A2P7SGV2"/>
<accession>A0A2P7SGV2</accession>
<comment type="caution">
    <text evidence="7">The sequence shown here is derived from an EMBL/GenBank/DDBJ whole genome shotgun (WGS) entry which is preliminary data.</text>
</comment>
<dbReference type="RefSeq" id="WP_106771821.1">
    <property type="nucleotide sequence ID" value="NZ_PXYK01000007.1"/>
</dbReference>
<feature type="domain" description="Carbohydrate kinase FGGY N-terminal" evidence="5">
    <location>
        <begin position="6"/>
        <end position="250"/>
    </location>
</feature>
<comment type="similarity">
    <text evidence="1 4">Belongs to the FGGY kinase family.</text>
</comment>
<dbReference type="InterPro" id="IPR050406">
    <property type="entry name" value="FGGY_Carb_Kinase"/>
</dbReference>
<dbReference type="Proteomes" id="UP000241229">
    <property type="component" value="Unassembled WGS sequence"/>
</dbReference>
<dbReference type="GO" id="GO:0005975">
    <property type="term" value="P:carbohydrate metabolic process"/>
    <property type="evidence" value="ECO:0007669"/>
    <property type="project" value="InterPro"/>
</dbReference>
<dbReference type="CDD" id="cd07805">
    <property type="entry name" value="ASKHA_NBD_FGGY_CvXK-like"/>
    <property type="match status" value="1"/>
</dbReference>
<dbReference type="InterPro" id="IPR018484">
    <property type="entry name" value="FGGY_N"/>
</dbReference>
<sequence length="515" mass="54585">MSKTVAAFDLGTGGVKAAIFRPDGSCVAERIVSYQTFYPSRSRHEQRPLDWWNAVVESLKALLAEPGVEAASIGAIALSGHSLGCVPLSESGELLQDFVPIWSDGRAEAEAETFFESVDRSAWYHTTGNGFPAPLYTLFKILWLRRNAPDAFARTRWIVGTKDFINYRLTGRIATDQSYASGTGVYDLRAGCYSTKLLAAAGLDGNLLPEIVASTDVVGEVLPDIADEFGLPPGVKVVAGGVDNSCMALGASTFGEGDAFSSMGSSSWLTVSSAEPLLDDVVRPYAFAHVVPGMFISATSIFSSGTSVNWVRENLMADIEARAIVEGRDVHEALTELALAAPCGARGLLFVPTLGGGTSFEGGPAVRGGFVGLDLQHGRADIMRATLEGIALGLRVALDELRRMTPIRDEMIMVGGGARSAVWRHIFADVFGCTILKTGVDQQAAALGAAGLALVGMGAWPDFEPIRGLHVAEDRTRPDVEAAPVYEAALAAYRVAARQQAELSGPLSALRTVSQ</sequence>
<dbReference type="PANTHER" id="PTHR43095:SF5">
    <property type="entry name" value="XYLULOSE KINASE"/>
    <property type="match status" value="1"/>
</dbReference>
<evidence type="ECO:0000256" key="3">
    <source>
        <dbReference type="ARBA" id="ARBA00022777"/>
    </source>
</evidence>
<dbReference type="InterPro" id="IPR018483">
    <property type="entry name" value="Carb_kinase_FGGY_CS"/>
</dbReference>
<dbReference type="PROSITE" id="PS00445">
    <property type="entry name" value="FGGY_KINASES_2"/>
    <property type="match status" value="1"/>
</dbReference>
<evidence type="ECO:0000256" key="1">
    <source>
        <dbReference type="ARBA" id="ARBA00009156"/>
    </source>
</evidence>
<dbReference type="Pfam" id="PF00370">
    <property type="entry name" value="FGGY_N"/>
    <property type="match status" value="1"/>
</dbReference>
<evidence type="ECO:0000313" key="8">
    <source>
        <dbReference type="Proteomes" id="UP000241229"/>
    </source>
</evidence>
<evidence type="ECO:0000259" key="5">
    <source>
        <dbReference type="Pfam" id="PF00370"/>
    </source>
</evidence>
<dbReference type="InterPro" id="IPR043129">
    <property type="entry name" value="ATPase_NBD"/>
</dbReference>
<dbReference type="SUPFAM" id="SSF53067">
    <property type="entry name" value="Actin-like ATPase domain"/>
    <property type="match status" value="2"/>
</dbReference>
<keyword evidence="3 4" id="KW-0418">Kinase</keyword>
<feature type="domain" description="Carbohydrate kinase FGGY C-terminal" evidence="6">
    <location>
        <begin position="261"/>
        <end position="456"/>
    </location>
</feature>
<organism evidence="7 8">
    <name type="scientific">Kumtagia ephedrae</name>
    <dbReference type="NCBI Taxonomy" id="2116701"/>
    <lineage>
        <taxon>Bacteria</taxon>
        <taxon>Pseudomonadati</taxon>
        <taxon>Pseudomonadota</taxon>
        <taxon>Alphaproteobacteria</taxon>
        <taxon>Hyphomicrobiales</taxon>
        <taxon>Phyllobacteriaceae</taxon>
        <taxon>Kumtagia</taxon>
    </lineage>
</organism>
<evidence type="ECO:0000256" key="2">
    <source>
        <dbReference type="ARBA" id="ARBA00022679"/>
    </source>
</evidence>
<dbReference type="GO" id="GO:0016301">
    <property type="term" value="F:kinase activity"/>
    <property type="evidence" value="ECO:0007669"/>
    <property type="project" value="UniProtKB-KW"/>
</dbReference>
<dbReference type="Pfam" id="PF02782">
    <property type="entry name" value="FGGY_C"/>
    <property type="match status" value="1"/>
</dbReference>
<dbReference type="InterPro" id="IPR018485">
    <property type="entry name" value="FGGY_C"/>
</dbReference>
<keyword evidence="8" id="KW-1185">Reference proteome</keyword>
<reference evidence="7 8" key="1">
    <citation type="submission" date="2018-03" db="EMBL/GenBank/DDBJ databases">
        <title>The draft genome of Mesorhizobium sp. 6GN-30.</title>
        <authorList>
            <person name="Liu L."/>
            <person name="Li L."/>
            <person name="Wang T."/>
            <person name="Zhang X."/>
            <person name="Liang L."/>
        </authorList>
    </citation>
    <scope>NUCLEOTIDE SEQUENCE [LARGE SCALE GENOMIC DNA]</scope>
    <source>
        <strain evidence="7 8">6GN30</strain>
    </source>
</reference>
<keyword evidence="2 4" id="KW-0808">Transferase</keyword>